<evidence type="ECO:0000259" key="1">
    <source>
        <dbReference type="Pfam" id="PF05257"/>
    </source>
</evidence>
<evidence type="ECO:0000313" key="2">
    <source>
        <dbReference type="EMBL" id="MBL1408692.1"/>
    </source>
</evidence>
<accession>A0ABS1R1Y2</accession>
<feature type="domain" description="Peptidase C51" evidence="1">
    <location>
        <begin position="43"/>
        <end position="130"/>
    </location>
</feature>
<evidence type="ECO:0000313" key="3">
    <source>
        <dbReference type="Proteomes" id="UP000625283"/>
    </source>
</evidence>
<proteinExistence type="predicted"/>
<dbReference type="EMBL" id="JAERTY010000003">
    <property type="protein sequence ID" value="MBL1408692.1"/>
    <property type="molecule type" value="Genomic_DNA"/>
</dbReference>
<name>A0ABS1R1Y2_9SPHI</name>
<sequence>MDRVSNNRDRIIAIASAELGVREATGNNDGPRVEEYLGYTHLGSGYAWCASFISWVYAQAGFAQPRNPWSPALFPKARVYWKGGAFVQGHKNKFEAADVFGIYGTTAKRINHVGLVKVMQGNYLISIEGNSNNRVESRRRHVRTIYALADWL</sequence>
<comment type="caution">
    <text evidence="2">The sequence shown here is derived from an EMBL/GenBank/DDBJ whole genome shotgun (WGS) entry which is preliminary data.</text>
</comment>
<gene>
    <name evidence="2" type="ORF">JKG61_08025</name>
</gene>
<organism evidence="2 3">
    <name type="scientific">Sphingobacterium faecale</name>
    <dbReference type="NCBI Taxonomy" id="2803775"/>
    <lineage>
        <taxon>Bacteria</taxon>
        <taxon>Pseudomonadati</taxon>
        <taxon>Bacteroidota</taxon>
        <taxon>Sphingobacteriia</taxon>
        <taxon>Sphingobacteriales</taxon>
        <taxon>Sphingobacteriaceae</taxon>
        <taxon>Sphingobacterium</taxon>
    </lineage>
</organism>
<dbReference type="Pfam" id="PF05257">
    <property type="entry name" value="CHAP"/>
    <property type="match status" value="1"/>
</dbReference>
<dbReference type="InterPro" id="IPR007921">
    <property type="entry name" value="CHAP_dom"/>
</dbReference>
<dbReference type="Proteomes" id="UP000625283">
    <property type="component" value="Unassembled WGS sequence"/>
</dbReference>
<dbReference type="Gene3D" id="3.90.1720.10">
    <property type="entry name" value="endopeptidase domain like (from Nostoc punctiforme)"/>
    <property type="match status" value="1"/>
</dbReference>
<reference evidence="2 3" key="1">
    <citation type="submission" date="2021-01" db="EMBL/GenBank/DDBJ databases">
        <title>C459-1 draft genome sequence.</title>
        <authorList>
            <person name="Zhang X.-F."/>
        </authorList>
    </citation>
    <scope>NUCLEOTIDE SEQUENCE [LARGE SCALE GENOMIC DNA]</scope>
    <source>
        <strain evidence="3">C459-1</strain>
    </source>
</reference>
<protein>
    <submittedName>
        <fullName evidence="2">CHAP domain-containing protein</fullName>
    </submittedName>
</protein>
<keyword evidence="3" id="KW-1185">Reference proteome</keyword>